<dbReference type="AlphaFoldDB" id="A0A9C7GCE5"/>
<reference evidence="5" key="1">
    <citation type="submission" date="2021-10" db="EMBL/GenBank/DDBJ databases">
        <authorList>
            <person name="Criscuolo A."/>
        </authorList>
    </citation>
    <scope>NUCLEOTIDE SEQUENCE</scope>
    <source>
        <strain evidence="5">CIP111885</strain>
    </source>
</reference>
<comment type="similarity">
    <text evidence="1">Belongs to the thioredoxin family.</text>
</comment>
<evidence type="ECO:0000256" key="2">
    <source>
        <dbReference type="ARBA" id="ARBA00023157"/>
    </source>
</evidence>
<evidence type="ECO:0000256" key="1">
    <source>
        <dbReference type="ARBA" id="ARBA00008987"/>
    </source>
</evidence>
<dbReference type="InterPro" id="IPR013766">
    <property type="entry name" value="Thioredoxin_domain"/>
</dbReference>
<accession>A0A9C7GCE5</accession>
<dbReference type="Proteomes" id="UP000789845">
    <property type="component" value="Unassembled WGS sequence"/>
</dbReference>
<evidence type="ECO:0000313" key="6">
    <source>
        <dbReference type="Proteomes" id="UP000789845"/>
    </source>
</evidence>
<sequence>MKKIIIFSAIIVALFVAMAVLTNMQNKAKIGENNPYKTNDLKQATIDQLNDPNYQKIILPDVLEKKLDSKEDVTVYFFASDCPHCKVTTPILMPLAEEMGIDVVQYNLLEFQEGWNQYRIDGTPTLVHFEDGKEVARIDGSREEAVFRQWFEENVKKQ</sequence>
<comment type="caution">
    <text evidence="5">The sequence shown here is derived from an EMBL/GenBank/DDBJ whole genome shotgun (WGS) entry which is preliminary data.</text>
</comment>
<dbReference type="InterPro" id="IPR036249">
    <property type="entry name" value="Thioredoxin-like_sf"/>
</dbReference>
<dbReference type="EMBL" id="CAKJTG010000020">
    <property type="protein sequence ID" value="CAG9609547.1"/>
    <property type="molecule type" value="Genomic_DNA"/>
</dbReference>
<evidence type="ECO:0000313" key="5">
    <source>
        <dbReference type="EMBL" id="CAG9609547.1"/>
    </source>
</evidence>
<dbReference type="RefSeq" id="WP_230497778.1">
    <property type="nucleotide sequence ID" value="NZ_CAKJTG010000020.1"/>
</dbReference>
<dbReference type="PANTHER" id="PTHR45663">
    <property type="entry name" value="GEO12009P1"/>
    <property type="match status" value="1"/>
</dbReference>
<feature type="domain" description="Thioredoxin" evidence="4">
    <location>
        <begin position="28"/>
        <end position="156"/>
    </location>
</feature>
<evidence type="ECO:0000256" key="3">
    <source>
        <dbReference type="ARBA" id="ARBA00023284"/>
    </source>
</evidence>
<dbReference type="CDD" id="cd02947">
    <property type="entry name" value="TRX_family"/>
    <property type="match status" value="1"/>
</dbReference>
<proteinExistence type="inferred from homology"/>
<dbReference type="GO" id="GO:0005829">
    <property type="term" value="C:cytosol"/>
    <property type="evidence" value="ECO:0007669"/>
    <property type="project" value="TreeGrafter"/>
</dbReference>
<organism evidence="5 6">
    <name type="scientific">Pseudoneobacillus rhizosphaerae</name>
    <dbReference type="NCBI Taxonomy" id="2880968"/>
    <lineage>
        <taxon>Bacteria</taxon>
        <taxon>Bacillati</taxon>
        <taxon>Bacillota</taxon>
        <taxon>Bacilli</taxon>
        <taxon>Bacillales</taxon>
        <taxon>Bacillaceae</taxon>
        <taxon>Pseudoneobacillus</taxon>
    </lineage>
</organism>
<dbReference type="GO" id="GO:0045454">
    <property type="term" value="P:cell redox homeostasis"/>
    <property type="evidence" value="ECO:0007669"/>
    <property type="project" value="TreeGrafter"/>
</dbReference>
<dbReference type="Gene3D" id="3.40.30.10">
    <property type="entry name" value="Glutaredoxin"/>
    <property type="match status" value="1"/>
</dbReference>
<keyword evidence="6" id="KW-1185">Reference proteome</keyword>
<dbReference type="GO" id="GO:0015035">
    <property type="term" value="F:protein-disulfide reductase activity"/>
    <property type="evidence" value="ECO:0007669"/>
    <property type="project" value="TreeGrafter"/>
</dbReference>
<keyword evidence="3" id="KW-0676">Redox-active center</keyword>
<dbReference type="PANTHER" id="PTHR45663:SF11">
    <property type="entry name" value="GEO12009P1"/>
    <property type="match status" value="1"/>
</dbReference>
<dbReference type="SUPFAM" id="SSF52833">
    <property type="entry name" value="Thioredoxin-like"/>
    <property type="match status" value="1"/>
</dbReference>
<name>A0A9C7GCE5_9BACI</name>
<evidence type="ECO:0000259" key="4">
    <source>
        <dbReference type="PROSITE" id="PS51352"/>
    </source>
</evidence>
<protein>
    <recommendedName>
        <fullName evidence="4">Thioredoxin domain-containing protein</fullName>
    </recommendedName>
</protein>
<dbReference type="Pfam" id="PF00085">
    <property type="entry name" value="Thioredoxin"/>
    <property type="match status" value="1"/>
</dbReference>
<gene>
    <name evidence="5" type="ORF">NEOCIP111885_03289</name>
</gene>
<dbReference type="PROSITE" id="PS51352">
    <property type="entry name" value="THIOREDOXIN_2"/>
    <property type="match status" value="1"/>
</dbReference>
<keyword evidence="2" id="KW-1015">Disulfide bond</keyword>